<comment type="similarity">
    <text evidence="1">Belongs to the sigma-70 factor family. ECF subfamily.</text>
</comment>
<sequence length="169" mass="19845">MTTKEFSYSLNEHSESLRPFAMRLTKDSDDANDLMQDTMLKAFTNRDKFSDGTNLKAWLYTIMKNTFITRYQQIKRRATFVDTTENMHFLNSGEVLIENGVFGSFAMSDIWQRISLLEDCYKVPFLMHHEGYKYYEIAEELNLPIGTVKNRIHLARKSLKEQLSVYKAD</sequence>
<reference evidence="7" key="1">
    <citation type="journal article" date="2014" name="Int. J. Syst. Evol. Microbiol.">
        <title>Complete genome sequence of Corynebacterium casei LMG S-19264T (=DSM 44701T), isolated from a smear-ripened cheese.</title>
        <authorList>
            <consortium name="US DOE Joint Genome Institute (JGI-PGF)"/>
            <person name="Walter F."/>
            <person name="Albersmeier A."/>
            <person name="Kalinowski J."/>
            <person name="Ruckert C."/>
        </authorList>
    </citation>
    <scope>NUCLEOTIDE SEQUENCE</scope>
    <source>
        <strain evidence="7">KCTC 12368</strain>
    </source>
</reference>
<dbReference type="EMBL" id="BMWX01000002">
    <property type="protein sequence ID" value="GGZ20743.1"/>
    <property type="molecule type" value="Genomic_DNA"/>
</dbReference>
<dbReference type="Pfam" id="PF08281">
    <property type="entry name" value="Sigma70_r4_2"/>
    <property type="match status" value="1"/>
</dbReference>
<dbReference type="InterPro" id="IPR036388">
    <property type="entry name" value="WH-like_DNA-bd_sf"/>
</dbReference>
<name>A0A918PS01_9BACT</name>
<dbReference type="Gene3D" id="1.10.1740.10">
    <property type="match status" value="1"/>
</dbReference>
<dbReference type="Proteomes" id="UP000619457">
    <property type="component" value="Unassembled WGS sequence"/>
</dbReference>
<accession>A0A918PS01</accession>
<proteinExistence type="inferred from homology"/>
<dbReference type="GO" id="GO:0003677">
    <property type="term" value="F:DNA binding"/>
    <property type="evidence" value="ECO:0007669"/>
    <property type="project" value="InterPro"/>
</dbReference>
<keyword evidence="3" id="KW-0731">Sigma factor</keyword>
<feature type="domain" description="RNA polymerase sigma-70 region 2" evidence="5">
    <location>
        <begin position="12"/>
        <end position="76"/>
    </location>
</feature>
<evidence type="ECO:0000313" key="7">
    <source>
        <dbReference type="EMBL" id="GGZ20743.1"/>
    </source>
</evidence>
<dbReference type="InterPro" id="IPR007627">
    <property type="entry name" value="RNA_pol_sigma70_r2"/>
</dbReference>
<evidence type="ECO:0000256" key="2">
    <source>
        <dbReference type="ARBA" id="ARBA00023015"/>
    </source>
</evidence>
<dbReference type="GO" id="GO:0006352">
    <property type="term" value="P:DNA-templated transcription initiation"/>
    <property type="evidence" value="ECO:0007669"/>
    <property type="project" value="InterPro"/>
</dbReference>
<dbReference type="Gene3D" id="1.10.10.10">
    <property type="entry name" value="Winged helix-like DNA-binding domain superfamily/Winged helix DNA-binding domain"/>
    <property type="match status" value="1"/>
</dbReference>
<dbReference type="Pfam" id="PF04542">
    <property type="entry name" value="Sigma70_r2"/>
    <property type="match status" value="1"/>
</dbReference>
<organism evidence="7 8">
    <name type="scientific">Echinicola pacifica</name>
    <dbReference type="NCBI Taxonomy" id="346377"/>
    <lineage>
        <taxon>Bacteria</taxon>
        <taxon>Pseudomonadati</taxon>
        <taxon>Bacteroidota</taxon>
        <taxon>Cytophagia</taxon>
        <taxon>Cytophagales</taxon>
        <taxon>Cyclobacteriaceae</taxon>
        <taxon>Echinicola</taxon>
    </lineage>
</organism>
<dbReference type="AlphaFoldDB" id="A0A918PS01"/>
<reference evidence="7" key="2">
    <citation type="submission" date="2020-09" db="EMBL/GenBank/DDBJ databases">
        <authorList>
            <person name="Sun Q."/>
            <person name="Kim S."/>
        </authorList>
    </citation>
    <scope>NUCLEOTIDE SEQUENCE</scope>
    <source>
        <strain evidence="7">KCTC 12368</strain>
    </source>
</reference>
<dbReference type="GO" id="GO:0016987">
    <property type="term" value="F:sigma factor activity"/>
    <property type="evidence" value="ECO:0007669"/>
    <property type="project" value="UniProtKB-KW"/>
</dbReference>
<dbReference type="PANTHER" id="PTHR43133">
    <property type="entry name" value="RNA POLYMERASE ECF-TYPE SIGMA FACTO"/>
    <property type="match status" value="1"/>
</dbReference>
<gene>
    <name evidence="7" type="ORF">GCM10007049_11670</name>
</gene>
<dbReference type="InterPro" id="IPR013324">
    <property type="entry name" value="RNA_pol_sigma_r3/r4-like"/>
</dbReference>
<dbReference type="CDD" id="cd06171">
    <property type="entry name" value="Sigma70_r4"/>
    <property type="match status" value="1"/>
</dbReference>
<evidence type="ECO:0000256" key="4">
    <source>
        <dbReference type="ARBA" id="ARBA00023163"/>
    </source>
</evidence>
<evidence type="ECO:0000313" key="8">
    <source>
        <dbReference type="Proteomes" id="UP000619457"/>
    </source>
</evidence>
<dbReference type="SUPFAM" id="SSF88946">
    <property type="entry name" value="Sigma2 domain of RNA polymerase sigma factors"/>
    <property type="match status" value="1"/>
</dbReference>
<dbReference type="SUPFAM" id="SSF88659">
    <property type="entry name" value="Sigma3 and sigma4 domains of RNA polymerase sigma factors"/>
    <property type="match status" value="1"/>
</dbReference>
<dbReference type="InterPro" id="IPR013325">
    <property type="entry name" value="RNA_pol_sigma_r2"/>
</dbReference>
<evidence type="ECO:0000256" key="3">
    <source>
        <dbReference type="ARBA" id="ARBA00023082"/>
    </source>
</evidence>
<evidence type="ECO:0000259" key="5">
    <source>
        <dbReference type="Pfam" id="PF04542"/>
    </source>
</evidence>
<evidence type="ECO:0000259" key="6">
    <source>
        <dbReference type="Pfam" id="PF08281"/>
    </source>
</evidence>
<dbReference type="InterPro" id="IPR039425">
    <property type="entry name" value="RNA_pol_sigma-70-like"/>
</dbReference>
<keyword evidence="8" id="KW-1185">Reference proteome</keyword>
<dbReference type="InterPro" id="IPR013249">
    <property type="entry name" value="RNA_pol_sigma70_r4_t2"/>
</dbReference>
<dbReference type="PANTHER" id="PTHR43133:SF25">
    <property type="entry name" value="RNA POLYMERASE SIGMA FACTOR RFAY-RELATED"/>
    <property type="match status" value="1"/>
</dbReference>
<comment type="caution">
    <text evidence="7">The sequence shown here is derived from an EMBL/GenBank/DDBJ whole genome shotgun (WGS) entry which is preliminary data.</text>
</comment>
<keyword evidence="4" id="KW-0804">Transcription</keyword>
<evidence type="ECO:0000256" key="1">
    <source>
        <dbReference type="ARBA" id="ARBA00010641"/>
    </source>
</evidence>
<keyword evidence="2" id="KW-0805">Transcription regulation</keyword>
<protein>
    <submittedName>
        <fullName evidence="7">RNA polymerase sigma factor</fullName>
    </submittedName>
</protein>
<dbReference type="RefSeq" id="WP_026235565.1">
    <property type="nucleotide sequence ID" value="NZ_BMWX01000002.1"/>
</dbReference>
<dbReference type="NCBIfam" id="TIGR02937">
    <property type="entry name" value="sigma70-ECF"/>
    <property type="match status" value="1"/>
</dbReference>
<dbReference type="InterPro" id="IPR014284">
    <property type="entry name" value="RNA_pol_sigma-70_dom"/>
</dbReference>
<feature type="domain" description="RNA polymerase sigma factor 70 region 4 type 2" evidence="6">
    <location>
        <begin position="110"/>
        <end position="159"/>
    </location>
</feature>